<dbReference type="PROSITE" id="PS50119">
    <property type="entry name" value="ZF_BBOX"/>
    <property type="match status" value="1"/>
</dbReference>
<organism evidence="3 4">
    <name type="scientific">Crassostrea virginica</name>
    <name type="common">Eastern oyster</name>
    <dbReference type="NCBI Taxonomy" id="6565"/>
    <lineage>
        <taxon>Eukaryota</taxon>
        <taxon>Metazoa</taxon>
        <taxon>Spiralia</taxon>
        <taxon>Lophotrochozoa</taxon>
        <taxon>Mollusca</taxon>
        <taxon>Bivalvia</taxon>
        <taxon>Autobranchia</taxon>
        <taxon>Pteriomorphia</taxon>
        <taxon>Ostreida</taxon>
        <taxon>Ostreoidea</taxon>
        <taxon>Ostreidae</taxon>
        <taxon>Crassostrea</taxon>
    </lineage>
</organism>
<evidence type="ECO:0000259" key="2">
    <source>
        <dbReference type="PROSITE" id="PS50119"/>
    </source>
</evidence>
<accession>A0A8B8D440</accession>
<protein>
    <submittedName>
        <fullName evidence="4">Uncharacterized protein LOC111124298</fullName>
    </submittedName>
</protein>
<dbReference type="InterPro" id="IPR011042">
    <property type="entry name" value="6-blade_b-propeller_TolB-like"/>
</dbReference>
<dbReference type="Proteomes" id="UP000694844">
    <property type="component" value="Chromosome 3"/>
</dbReference>
<dbReference type="RefSeq" id="XP_022322858.1">
    <property type="nucleotide sequence ID" value="XM_022467150.1"/>
</dbReference>
<proteinExistence type="predicted"/>
<dbReference type="InterPro" id="IPR000315">
    <property type="entry name" value="Znf_B-box"/>
</dbReference>
<dbReference type="GeneID" id="111124298"/>
<dbReference type="KEGG" id="cvn:111124298"/>
<keyword evidence="1" id="KW-0863">Zinc-finger</keyword>
<dbReference type="CDD" id="cd19757">
    <property type="entry name" value="Bbox1"/>
    <property type="match status" value="1"/>
</dbReference>
<dbReference type="GO" id="GO:0008270">
    <property type="term" value="F:zinc ion binding"/>
    <property type="evidence" value="ECO:0007669"/>
    <property type="project" value="UniProtKB-KW"/>
</dbReference>
<evidence type="ECO:0000313" key="4">
    <source>
        <dbReference type="RefSeq" id="XP_022322858.1"/>
    </source>
</evidence>
<dbReference type="SUPFAM" id="SSF101898">
    <property type="entry name" value="NHL repeat"/>
    <property type="match status" value="1"/>
</dbReference>
<keyword evidence="1" id="KW-0479">Metal-binding</keyword>
<dbReference type="OrthoDB" id="10272117at2759"/>
<keyword evidence="1" id="KW-0862">Zinc</keyword>
<evidence type="ECO:0000256" key="1">
    <source>
        <dbReference type="PROSITE-ProRule" id="PRU00024"/>
    </source>
</evidence>
<evidence type="ECO:0000313" key="3">
    <source>
        <dbReference type="Proteomes" id="UP000694844"/>
    </source>
</evidence>
<dbReference type="AlphaFoldDB" id="A0A8B8D440"/>
<gene>
    <name evidence="4" type="primary">LOC111124298</name>
</gene>
<name>A0A8B8D440_CRAVI</name>
<reference evidence="4" key="1">
    <citation type="submission" date="2025-08" db="UniProtKB">
        <authorList>
            <consortium name="RefSeq"/>
        </authorList>
    </citation>
    <scope>IDENTIFICATION</scope>
    <source>
        <tissue evidence="4">Whole sample</tissue>
    </source>
</reference>
<sequence length="368" mass="41123">MASEDWDDQFSEASVSSGLLCIHCNEDEVRWECNECSREFCDRCKRIHLIADEETQNHHLVRYGSKRASGSHLPDVIHHSAESVREVQRPKVKFRPVVESLISDFKPNSSLVENSTVQHIRVNPRGNGEAWLKCGAISEELVSHDFDGSYRERIRLDSVIQDFVVTSKTEIIFTKIHSNTLWLYSNRGKIKPLLQIEFNPGCLYLNSNNELLICAATTKQCRDSPLMKLSRSSQKLPIPVDPSVKLGDVYDLGQSSNETVCLVEKGGWGPGRVVGLDQNGLGVFEYRGTKGSFNPSGIACDGFGFIYISDCGCHNVHVIDQLGQFHSFLLPLDSVQLPEAIDVGEDGNLWLGNGHGEIKVYKLETEDT</sequence>
<dbReference type="Gene3D" id="2.120.10.30">
    <property type="entry name" value="TolB, C-terminal domain"/>
    <property type="match status" value="1"/>
</dbReference>
<keyword evidence="3" id="KW-1185">Reference proteome</keyword>
<feature type="domain" description="B box-type" evidence="2">
    <location>
        <begin position="16"/>
        <end position="63"/>
    </location>
</feature>